<feature type="transmembrane region" description="Helical" evidence="11">
    <location>
        <begin position="191"/>
        <end position="212"/>
    </location>
</feature>
<dbReference type="KEGG" id="asip:AQUSIP_23380"/>
<keyword evidence="9 11" id="KW-0472">Membrane</keyword>
<name>A0A5E4PKR2_9COXI</name>
<dbReference type="EMBL" id="LR699120">
    <property type="protein sequence ID" value="VVC77011.1"/>
    <property type="molecule type" value="Genomic_DNA"/>
</dbReference>
<feature type="transmembrane region" description="Helical" evidence="11">
    <location>
        <begin position="53"/>
        <end position="72"/>
    </location>
</feature>
<dbReference type="RefSeq" id="WP_232051920.1">
    <property type="nucleotide sequence ID" value="NZ_LR699120.1"/>
</dbReference>
<evidence type="ECO:0000256" key="10">
    <source>
        <dbReference type="ARBA" id="ARBA00040319"/>
    </source>
</evidence>
<evidence type="ECO:0000256" key="4">
    <source>
        <dbReference type="ARBA" id="ARBA00022475"/>
    </source>
</evidence>
<dbReference type="SUPFAM" id="SSF161098">
    <property type="entry name" value="MetI-like"/>
    <property type="match status" value="1"/>
</dbReference>
<evidence type="ECO:0000256" key="6">
    <source>
        <dbReference type="ARBA" id="ARBA00022692"/>
    </source>
</evidence>
<keyword evidence="5" id="KW-0997">Cell inner membrane</keyword>
<dbReference type="GO" id="GO:0022857">
    <property type="term" value="F:transmembrane transporter activity"/>
    <property type="evidence" value="ECO:0007669"/>
    <property type="project" value="InterPro"/>
</dbReference>
<comment type="subcellular location">
    <subcellularLocation>
        <location evidence="1">Cell inner membrane</location>
        <topology evidence="1">Multi-pass membrane protein</topology>
    </subcellularLocation>
    <subcellularLocation>
        <location evidence="11">Cell membrane</location>
        <topology evidence="11">Multi-pass membrane protein</topology>
    </subcellularLocation>
</comment>
<dbReference type="Gene3D" id="1.10.3720.10">
    <property type="entry name" value="MetI-like"/>
    <property type="match status" value="1"/>
</dbReference>
<protein>
    <recommendedName>
        <fullName evidence="10">Arginine ABC transporter permease protein ArtM</fullName>
    </recommendedName>
</protein>
<evidence type="ECO:0000256" key="7">
    <source>
        <dbReference type="ARBA" id="ARBA00022970"/>
    </source>
</evidence>
<dbReference type="CDD" id="cd06261">
    <property type="entry name" value="TM_PBP2"/>
    <property type="match status" value="1"/>
</dbReference>
<evidence type="ECO:0000256" key="2">
    <source>
        <dbReference type="ARBA" id="ARBA00010072"/>
    </source>
</evidence>
<reference evidence="13 14" key="1">
    <citation type="submission" date="2019-08" db="EMBL/GenBank/DDBJ databases">
        <authorList>
            <person name="Guy L."/>
        </authorList>
    </citation>
    <scope>NUCLEOTIDE SEQUENCE [LARGE SCALE GENOMIC DNA]</scope>
    <source>
        <strain evidence="13 14">SGT-108</strain>
    </source>
</reference>
<dbReference type="PROSITE" id="PS50928">
    <property type="entry name" value="ABC_TM1"/>
    <property type="match status" value="1"/>
</dbReference>
<dbReference type="InterPro" id="IPR000515">
    <property type="entry name" value="MetI-like"/>
</dbReference>
<proteinExistence type="inferred from homology"/>
<comment type="similarity">
    <text evidence="2">Belongs to the binding-protein-dependent transport system permease family. HisMQ subfamily.</text>
</comment>
<evidence type="ECO:0000256" key="3">
    <source>
        <dbReference type="ARBA" id="ARBA00022448"/>
    </source>
</evidence>
<keyword evidence="14" id="KW-1185">Reference proteome</keyword>
<feature type="transmembrane region" description="Helical" evidence="11">
    <location>
        <begin position="12"/>
        <end position="41"/>
    </location>
</feature>
<dbReference type="PANTHER" id="PTHR30614:SF10">
    <property type="entry name" value="ARGININE ABC TRANSPORTER PERMEASE PROTEIN ARTM"/>
    <property type="match status" value="1"/>
</dbReference>
<evidence type="ECO:0000256" key="1">
    <source>
        <dbReference type="ARBA" id="ARBA00004429"/>
    </source>
</evidence>
<evidence type="ECO:0000256" key="9">
    <source>
        <dbReference type="ARBA" id="ARBA00023136"/>
    </source>
</evidence>
<dbReference type="Pfam" id="PF00528">
    <property type="entry name" value="BPD_transp_1"/>
    <property type="match status" value="1"/>
</dbReference>
<keyword evidence="4" id="KW-1003">Cell membrane</keyword>
<keyword evidence="7" id="KW-0029">Amino-acid transport</keyword>
<dbReference type="Proteomes" id="UP000324194">
    <property type="component" value="Chromosome 2"/>
</dbReference>
<feature type="domain" description="ABC transmembrane type-1" evidence="12">
    <location>
        <begin position="11"/>
        <end position="212"/>
    </location>
</feature>
<feature type="transmembrane region" description="Helical" evidence="11">
    <location>
        <begin position="158"/>
        <end position="179"/>
    </location>
</feature>
<accession>A0A5E4PKR2</accession>
<evidence type="ECO:0000313" key="13">
    <source>
        <dbReference type="EMBL" id="VVC77011.1"/>
    </source>
</evidence>
<dbReference type="InterPro" id="IPR010065">
    <property type="entry name" value="AA_ABC_transptr_permease_3TM"/>
</dbReference>
<dbReference type="GO" id="GO:0043190">
    <property type="term" value="C:ATP-binding cassette (ABC) transporter complex"/>
    <property type="evidence" value="ECO:0007669"/>
    <property type="project" value="InterPro"/>
</dbReference>
<evidence type="ECO:0000256" key="8">
    <source>
        <dbReference type="ARBA" id="ARBA00022989"/>
    </source>
</evidence>
<keyword evidence="6 11" id="KW-0812">Transmembrane</keyword>
<dbReference type="PANTHER" id="PTHR30614">
    <property type="entry name" value="MEMBRANE COMPONENT OF AMINO ACID ABC TRANSPORTER"/>
    <property type="match status" value="1"/>
</dbReference>
<sequence>MMDLIPYLSRLLSGILVTFILMLASVSAGFVLAVIMTMCSLSEVYLVRKSVDVFVFFIRGTPLLVQLFLIYYGAGQFEWIRESWLWVFLQAPMACAILALSVNSACYTTVLLQGAIKSVPANEIAACDAIGMPKWLAFRRIIFPRAFRLALPAYSNEVIMILKGTSLASTITLLDLMGVTQQLIAQTYETVQFYLLAGLVYLGFNAVITAIFRRLQKWSAIPQRSRDGI</sequence>
<organism evidence="13 14">
    <name type="scientific">Aquicella siphonis</name>
    <dbReference type="NCBI Taxonomy" id="254247"/>
    <lineage>
        <taxon>Bacteria</taxon>
        <taxon>Pseudomonadati</taxon>
        <taxon>Pseudomonadota</taxon>
        <taxon>Gammaproteobacteria</taxon>
        <taxon>Legionellales</taxon>
        <taxon>Coxiellaceae</taxon>
        <taxon>Aquicella</taxon>
    </lineage>
</organism>
<dbReference type="AlphaFoldDB" id="A0A5E4PKR2"/>
<keyword evidence="8 11" id="KW-1133">Transmembrane helix</keyword>
<evidence type="ECO:0000256" key="5">
    <source>
        <dbReference type="ARBA" id="ARBA00022519"/>
    </source>
</evidence>
<evidence type="ECO:0000256" key="11">
    <source>
        <dbReference type="RuleBase" id="RU363032"/>
    </source>
</evidence>
<evidence type="ECO:0000313" key="14">
    <source>
        <dbReference type="Proteomes" id="UP000324194"/>
    </source>
</evidence>
<dbReference type="InterPro" id="IPR043429">
    <property type="entry name" value="ArtM/GltK/GlnP/TcyL/YhdX-like"/>
</dbReference>
<dbReference type="InterPro" id="IPR035906">
    <property type="entry name" value="MetI-like_sf"/>
</dbReference>
<dbReference type="GO" id="GO:0006865">
    <property type="term" value="P:amino acid transport"/>
    <property type="evidence" value="ECO:0007669"/>
    <property type="project" value="UniProtKB-KW"/>
</dbReference>
<feature type="transmembrane region" description="Helical" evidence="11">
    <location>
        <begin position="84"/>
        <end position="107"/>
    </location>
</feature>
<keyword evidence="3 11" id="KW-0813">Transport</keyword>
<dbReference type="NCBIfam" id="TIGR01726">
    <property type="entry name" value="HEQRo_perm_3TM"/>
    <property type="match status" value="1"/>
</dbReference>
<evidence type="ECO:0000259" key="12">
    <source>
        <dbReference type="PROSITE" id="PS50928"/>
    </source>
</evidence>
<gene>
    <name evidence="13" type="primary">occM</name>
    <name evidence="13" type="ORF">AQUSIP_23380</name>
</gene>